<sequence length="165" mass="17323">MTKYPLAAILLCVAVAPLSPNTQGAEAGTRVALKEGAATTFYIQASVGGLAPMAFMVDTGSGFTTINEQTLVDLQRQDLATYKQDLIGILANGSEIRVPVYTLSSLEVGGCRLAQVDAAVFPGTDRQILGLSALRQVGAFTFSFDPPELLLKQCPQTGLLSADAE</sequence>
<accession>A0A081FWX3</accession>
<protein>
    <recommendedName>
        <fullName evidence="4">Peptidase A2 domain-containing protein</fullName>
    </recommendedName>
</protein>
<dbReference type="AlphaFoldDB" id="A0A081FWX3"/>
<dbReference type="eggNOG" id="COG3577">
    <property type="taxonomic scope" value="Bacteria"/>
</dbReference>
<dbReference type="Proteomes" id="UP000028252">
    <property type="component" value="Unassembled WGS sequence"/>
</dbReference>
<dbReference type="SUPFAM" id="SSF50630">
    <property type="entry name" value="Acid proteases"/>
    <property type="match status" value="1"/>
</dbReference>
<dbReference type="PATRIC" id="fig|1232683.4.peg.2504"/>
<reference evidence="2 3" key="1">
    <citation type="submission" date="2014-04" db="EMBL/GenBank/DDBJ databases">
        <title>Marinobacterium kochiensis sp. nov., isolated from sediment sample collected from Kochi backwaters in Kerala, India.</title>
        <authorList>
            <person name="Singh A."/>
            <person name="Pinnaka A.K."/>
        </authorList>
    </citation>
    <scope>NUCLEOTIDE SEQUENCE [LARGE SCALE GENOMIC DNA]</scope>
    <source>
        <strain evidence="2 3">AK27</strain>
    </source>
</reference>
<comment type="caution">
    <text evidence="2">The sequence shown here is derived from an EMBL/GenBank/DDBJ whole genome shotgun (WGS) entry which is preliminary data.</text>
</comment>
<dbReference type="EMBL" id="JMQN01000040">
    <property type="protein sequence ID" value="KEA63028.1"/>
    <property type="molecule type" value="Genomic_DNA"/>
</dbReference>
<dbReference type="Gene3D" id="2.40.70.10">
    <property type="entry name" value="Acid Proteases"/>
    <property type="match status" value="1"/>
</dbReference>
<feature type="signal peptide" evidence="1">
    <location>
        <begin position="1"/>
        <end position="24"/>
    </location>
</feature>
<keyword evidence="1" id="KW-0732">Signal</keyword>
<evidence type="ECO:0000256" key="1">
    <source>
        <dbReference type="SAM" id="SignalP"/>
    </source>
</evidence>
<organism evidence="2 3">
    <name type="scientific">Marinobacterium lacunae</name>
    <dbReference type="NCBI Taxonomy" id="1232683"/>
    <lineage>
        <taxon>Bacteria</taxon>
        <taxon>Pseudomonadati</taxon>
        <taxon>Pseudomonadota</taxon>
        <taxon>Gammaproteobacteria</taxon>
        <taxon>Oceanospirillales</taxon>
        <taxon>Oceanospirillaceae</taxon>
        <taxon>Marinobacterium</taxon>
    </lineage>
</organism>
<dbReference type="OrthoDB" id="9179511at2"/>
<evidence type="ECO:0000313" key="3">
    <source>
        <dbReference type="Proteomes" id="UP000028252"/>
    </source>
</evidence>
<dbReference type="Pfam" id="PF13650">
    <property type="entry name" value="Asp_protease_2"/>
    <property type="match status" value="1"/>
</dbReference>
<dbReference type="InterPro" id="IPR034122">
    <property type="entry name" value="Retropepsin-like_bacterial"/>
</dbReference>
<gene>
    <name evidence="2" type="ORF">ADIMK_2552</name>
</gene>
<dbReference type="CDD" id="cd05483">
    <property type="entry name" value="retropepsin_like_bacteria"/>
    <property type="match status" value="1"/>
</dbReference>
<dbReference type="RefSeq" id="WP_036188774.1">
    <property type="nucleotide sequence ID" value="NZ_JMQN01000040.1"/>
</dbReference>
<proteinExistence type="predicted"/>
<evidence type="ECO:0008006" key="4">
    <source>
        <dbReference type="Google" id="ProtNLM"/>
    </source>
</evidence>
<feature type="chain" id="PRO_5001757451" description="Peptidase A2 domain-containing protein" evidence="1">
    <location>
        <begin position="25"/>
        <end position="165"/>
    </location>
</feature>
<dbReference type="InterPro" id="IPR021109">
    <property type="entry name" value="Peptidase_aspartic_dom_sf"/>
</dbReference>
<keyword evidence="3" id="KW-1185">Reference proteome</keyword>
<evidence type="ECO:0000313" key="2">
    <source>
        <dbReference type="EMBL" id="KEA63028.1"/>
    </source>
</evidence>
<name>A0A081FWX3_9GAMM</name>